<keyword evidence="11" id="KW-0624">Polysaccharide degradation</keyword>
<dbReference type="AlphaFoldDB" id="A0A8H3GK63"/>
<evidence type="ECO:0000259" key="15">
    <source>
        <dbReference type="PROSITE" id="PS51677"/>
    </source>
</evidence>
<evidence type="ECO:0000256" key="13">
    <source>
        <dbReference type="ARBA" id="ARBA00048494"/>
    </source>
</evidence>
<dbReference type="GO" id="GO:0005886">
    <property type="term" value="C:plasma membrane"/>
    <property type="evidence" value="ECO:0007669"/>
    <property type="project" value="UniProtKB-SubCell"/>
</dbReference>
<keyword evidence="7" id="KW-0119">Carbohydrate metabolism</keyword>
<dbReference type="PANTHER" id="PTHR10587:SF135">
    <property type="entry name" value="CHITIN DEACETYLASE 3"/>
    <property type="match status" value="1"/>
</dbReference>
<protein>
    <recommendedName>
        <fullName evidence="12">chitin deacetylase</fullName>
        <ecNumber evidence="12">3.5.1.41</ecNumber>
    </recommendedName>
</protein>
<evidence type="ECO:0000256" key="7">
    <source>
        <dbReference type="ARBA" id="ARBA00023277"/>
    </source>
</evidence>
<dbReference type="PROSITE" id="PS51677">
    <property type="entry name" value="NODB"/>
    <property type="match status" value="1"/>
</dbReference>
<keyword evidence="6" id="KW-0472">Membrane</keyword>
<keyword evidence="4" id="KW-0336">GPI-anchor</keyword>
<keyword evidence="4" id="KW-0325">Glycoprotein</keyword>
<evidence type="ECO:0000256" key="2">
    <source>
        <dbReference type="ARBA" id="ARBA00004609"/>
    </source>
</evidence>
<organism evidence="16 17">
    <name type="scientific">Rhizoctonia solani</name>
    <dbReference type="NCBI Taxonomy" id="456999"/>
    <lineage>
        <taxon>Eukaryota</taxon>
        <taxon>Fungi</taxon>
        <taxon>Dikarya</taxon>
        <taxon>Basidiomycota</taxon>
        <taxon>Agaricomycotina</taxon>
        <taxon>Agaricomycetes</taxon>
        <taxon>Cantharellales</taxon>
        <taxon>Ceratobasidiaceae</taxon>
        <taxon>Rhizoctonia</taxon>
    </lineage>
</organism>
<keyword evidence="8" id="KW-0170">Cobalt</keyword>
<dbReference type="GO" id="GO:0098552">
    <property type="term" value="C:side of membrane"/>
    <property type="evidence" value="ECO:0007669"/>
    <property type="project" value="UniProtKB-KW"/>
</dbReference>
<evidence type="ECO:0000256" key="3">
    <source>
        <dbReference type="ARBA" id="ARBA00022475"/>
    </source>
</evidence>
<evidence type="ECO:0000256" key="5">
    <source>
        <dbReference type="ARBA" id="ARBA00023024"/>
    </source>
</evidence>
<dbReference type="GO" id="GO:0006032">
    <property type="term" value="P:chitin catabolic process"/>
    <property type="evidence" value="ECO:0007669"/>
    <property type="project" value="UniProtKB-KW"/>
</dbReference>
<comment type="catalytic activity">
    <reaction evidence="13">
        <text>[(1-&gt;4)-N-acetyl-beta-D-glucosaminyl](n) + n H2O = chitosan + n acetate</text>
        <dbReference type="Rhea" id="RHEA:10464"/>
        <dbReference type="Rhea" id="RHEA-COMP:9593"/>
        <dbReference type="Rhea" id="RHEA-COMP:9597"/>
        <dbReference type="ChEBI" id="CHEBI:15377"/>
        <dbReference type="ChEBI" id="CHEBI:17029"/>
        <dbReference type="ChEBI" id="CHEBI:30089"/>
        <dbReference type="ChEBI" id="CHEBI:57704"/>
        <dbReference type="EC" id="3.5.1.41"/>
    </reaction>
    <physiologicalReaction direction="left-to-right" evidence="13">
        <dbReference type="Rhea" id="RHEA:10465"/>
    </physiologicalReaction>
</comment>
<evidence type="ECO:0000256" key="14">
    <source>
        <dbReference type="SAM" id="SignalP"/>
    </source>
</evidence>
<sequence length="294" mass="31912">MRLWVLLGALNATSISAAWTAALQKALADGKIPSYDDVPVATTAGTYRSKSGSTLNGGKAPICSSTVGCKDATQIYDVPDSVVAISFDNDPLPSSKTLLKFLREHNQKVTHFFIVSNIFASPTIFTEAFETNDNDIAVHTWSHPQMTTLTNEMVLAELGWMCQIIHGSTGGRLPMYWRPSYGDSDARNDDTNDWKIPDRTQTMAAAEAILAKRYNGPKSPGLTILEHELDASTVQVFTNAYPLIAQNGWQGKAVPDAMGTNWYLNAKNNTGPVVEMTVGSGSSVTWRARVPILG</sequence>
<keyword evidence="5" id="KW-0146">Chitin degradation</keyword>
<keyword evidence="14" id="KW-0732">Signal</keyword>
<feature type="chain" id="PRO_5034981117" description="chitin deacetylase" evidence="14">
    <location>
        <begin position="18"/>
        <end position="294"/>
    </location>
</feature>
<accession>A0A8H3GK63</accession>
<dbReference type="GO" id="GO:0004099">
    <property type="term" value="F:chitin deacetylase activity"/>
    <property type="evidence" value="ECO:0007669"/>
    <property type="project" value="UniProtKB-EC"/>
</dbReference>
<reference evidence="16" key="1">
    <citation type="submission" date="2021-01" db="EMBL/GenBank/DDBJ databases">
        <authorList>
            <person name="Kaushik A."/>
        </authorList>
    </citation>
    <scope>NUCLEOTIDE SEQUENCE</scope>
    <source>
        <strain evidence="16">AG6-10EEA</strain>
    </source>
</reference>
<dbReference type="InterPro" id="IPR002509">
    <property type="entry name" value="NODB_dom"/>
</dbReference>
<evidence type="ECO:0000256" key="12">
    <source>
        <dbReference type="ARBA" id="ARBA00024056"/>
    </source>
</evidence>
<dbReference type="InterPro" id="IPR050248">
    <property type="entry name" value="Polysacc_deacetylase_ArnD"/>
</dbReference>
<keyword evidence="9" id="KW-0449">Lipoprotein</keyword>
<evidence type="ECO:0000256" key="1">
    <source>
        <dbReference type="ARBA" id="ARBA00001941"/>
    </source>
</evidence>
<dbReference type="EC" id="3.5.1.41" evidence="12"/>
<dbReference type="Gene3D" id="3.20.20.370">
    <property type="entry name" value="Glycoside hydrolase/deacetylase"/>
    <property type="match status" value="1"/>
</dbReference>
<dbReference type="GO" id="GO:0000272">
    <property type="term" value="P:polysaccharide catabolic process"/>
    <property type="evidence" value="ECO:0007669"/>
    <property type="project" value="UniProtKB-KW"/>
</dbReference>
<dbReference type="SUPFAM" id="SSF88713">
    <property type="entry name" value="Glycoside hydrolase/deacetylase"/>
    <property type="match status" value="1"/>
</dbReference>
<dbReference type="EMBL" id="CAJMXA010001205">
    <property type="protein sequence ID" value="CAE6454721.1"/>
    <property type="molecule type" value="Genomic_DNA"/>
</dbReference>
<dbReference type="GO" id="GO:0071555">
    <property type="term" value="P:cell wall organization"/>
    <property type="evidence" value="ECO:0007669"/>
    <property type="project" value="UniProtKB-KW"/>
</dbReference>
<dbReference type="PANTHER" id="PTHR10587">
    <property type="entry name" value="GLYCOSYL TRANSFERASE-RELATED"/>
    <property type="match status" value="1"/>
</dbReference>
<proteinExistence type="predicted"/>
<gene>
    <name evidence="16" type="ORF">RDB_LOCUS53480</name>
</gene>
<feature type="domain" description="NodB homology" evidence="15">
    <location>
        <begin position="81"/>
        <end position="294"/>
    </location>
</feature>
<dbReference type="InterPro" id="IPR011330">
    <property type="entry name" value="Glyco_hydro/deAcase_b/a-brl"/>
</dbReference>
<feature type="signal peptide" evidence="14">
    <location>
        <begin position="1"/>
        <end position="17"/>
    </location>
</feature>
<evidence type="ECO:0000256" key="9">
    <source>
        <dbReference type="ARBA" id="ARBA00023288"/>
    </source>
</evidence>
<comment type="cofactor">
    <cofactor evidence="1">
        <name>Co(2+)</name>
        <dbReference type="ChEBI" id="CHEBI:48828"/>
    </cofactor>
</comment>
<evidence type="ECO:0000256" key="10">
    <source>
        <dbReference type="ARBA" id="ARBA00023316"/>
    </source>
</evidence>
<keyword evidence="10" id="KW-0961">Cell wall biogenesis/degradation</keyword>
<evidence type="ECO:0000313" key="17">
    <source>
        <dbReference type="Proteomes" id="UP000663853"/>
    </source>
</evidence>
<evidence type="ECO:0000256" key="11">
    <source>
        <dbReference type="ARBA" id="ARBA00023326"/>
    </source>
</evidence>
<comment type="caution">
    <text evidence="16">The sequence shown here is derived from an EMBL/GenBank/DDBJ whole genome shotgun (WGS) entry which is preliminary data.</text>
</comment>
<evidence type="ECO:0000256" key="8">
    <source>
        <dbReference type="ARBA" id="ARBA00023285"/>
    </source>
</evidence>
<dbReference type="Pfam" id="PF01522">
    <property type="entry name" value="Polysacc_deac_1"/>
    <property type="match status" value="1"/>
</dbReference>
<keyword evidence="3" id="KW-1003">Cell membrane</keyword>
<dbReference type="GO" id="GO:0009272">
    <property type="term" value="P:fungal-type cell wall biogenesis"/>
    <property type="evidence" value="ECO:0007669"/>
    <property type="project" value="UniProtKB-ARBA"/>
</dbReference>
<name>A0A8H3GK63_9AGAM</name>
<dbReference type="Proteomes" id="UP000663853">
    <property type="component" value="Unassembled WGS sequence"/>
</dbReference>
<evidence type="ECO:0000256" key="4">
    <source>
        <dbReference type="ARBA" id="ARBA00022622"/>
    </source>
</evidence>
<evidence type="ECO:0000256" key="6">
    <source>
        <dbReference type="ARBA" id="ARBA00023136"/>
    </source>
</evidence>
<comment type="subcellular location">
    <subcellularLocation>
        <location evidence="2">Cell membrane</location>
        <topology evidence="2">Lipid-anchor</topology>
        <topology evidence="2">GPI-anchor</topology>
    </subcellularLocation>
</comment>
<evidence type="ECO:0000313" key="16">
    <source>
        <dbReference type="EMBL" id="CAE6454721.1"/>
    </source>
</evidence>